<evidence type="ECO:0000256" key="3">
    <source>
        <dbReference type="ARBA" id="ARBA00022801"/>
    </source>
</evidence>
<dbReference type="GO" id="GO:0004045">
    <property type="term" value="F:peptidyl-tRNA hydrolase activity"/>
    <property type="evidence" value="ECO:0007669"/>
    <property type="project" value="UniProtKB-EC"/>
</dbReference>
<dbReference type="SUPFAM" id="SSF53178">
    <property type="entry name" value="Peptidyl-tRNA hydrolase-like"/>
    <property type="match status" value="1"/>
</dbReference>
<evidence type="ECO:0000256" key="6">
    <source>
        <dbReference type="RuleBase" id="RU000673"/>
    </source>
</evidence>
<evidence type="ECO:0000256" key="7">
    <source>
        <dbReference type="RuleBase" id="RU004320"/>
    </source>
</evidence>
<evidence type="ECO:0000313" key="8">
    <source>
        <dbReference type="CGD" id="CAL0000164370"/>
    </source>
</evidence>
<dbReference type="CGD" id="CAL0000164370">
    <property type="gene designation" value="Cd36_08320"/>
</dbReference>
<dbReference type="PANTHER" id="PTHR17224">
    <property type="entry name" value="PEPTIDYL-TRNA HYDROLASE"/>
    <property type="match status" value="1"/>
</dbReference>
<comment type="catalytic activity">
    <reaction evidence="6">
        <text>an N-acyl-L-alpha-aminoacyl-tRNA + H2O = an N-acyl-L-amino acid + a tRNA + H(+)</text>
        <dbReference type="Rhea" id="RHEA:54448"/>
        <dbReference type="Rhea" id="RHEA-COMP:10123"/>
        <dbReference type="Rhea" id="RHEA-COMP:13883"/>
        <dbReference type="ChEBI" id="CHEBI:15377"/>
        <dbReference type="ChEBI" id="CHEBI:15378"/>
        <dbReference type="ChEBI" id="CHEBI:59874"/>
        <dbReference type="ChEBI" id="CHEBI:78442"/>
        <dbReference type="ChEBI" id="CHEBI:138191"/>
        <dbReference type="EC" id="3.1.1.29"/>
    </reaction>
</comment>
<dbReference type="HOGENOM" id="CLU_062456_2_1_1"/>
<protein>
    <recommendedName>
        <fullName evidence="1 6">Peptidyl-tRNA hydrolase</fullName>
        <ecNumber evidence="1 6">3.1.1.29</ecNumber>
    </recommendedName>
</protein>
<keyword evidence="2" id="KW-0820">tRNA-binding</keyword>
<dbReference type="InterPro" id="IPR036416">
    <property type="entry name" value="Pept_tRNA_hydro_sf"/>
</dbReference>
<evidence type="ECO:0000256" key="5">
    <source>
        <dbReference type="ARBA" id="ARBA00038063"/>
    </source>
</evidence>
<proteinExistence type="inferred from homology"/>
<dbReference type="AlphaFoldDB" id="B9W8Q8"/>
<dbReference type="EMBL" id="FM992688">
    <property type="protein sequence ID" value="CAX45131.1"/>
    <property type="molecule type" value="Genomic_DNA"/>
</dbReference>
<dbReference type="KEGG" id="cdu:CD36_08320"/>
<dbReference type="NCBIfam" id="TIGR00447">
    <property type="entry name" value="pth"/>
    <property type="match status" value="1"/>
</dbReference>
<evidence type="ECO:0000256" key="1">
    <source>
        <dbReference type="ARBA" id="ARBA00013260"/>
    </source>
</evidence>
<keyword evidence="3 6" id="KW-0378">Hydrolase</keyword>
<dbReference type="GeneID" id="8045023"/>
<dbReference type="eggNOG" id="KOG2255">
    <property type="taxonomic scope" value="Eukaryota"/>
</dbReference>
<accession>B9W8Q8</accession>
<gene>
    <name evidence="8" type="ordered locus">Cd36_08320</name>
    <name evidence="9" type="ORF">CD36_08320</name>
</gene>
<dbReference type="InterPro" id="IPR018171">
    <property type="entry name" value="Pept_tRNA_hydro_CS"/>
</dbReference>
<comment type="similarity">
    <text evidence="5 7">Belongs to the PTH family.</text>
</comment>
<dbReference type="Proteomes" id="UP000002605">
    <property type="component" value="Chromosome 1"/>
</dbReference>
<dbReference type="EC" id="3.1.1.29" evidence="1 6"/>
<dbReference type="PANTHER" id="PTHR17224:SF1">
    <property type="entry name" value="PEPTIDYL-TRNA HYDROLASE"/>
    <property type="match status" value="1"/>
</dbReference>
<dbReference type="Gene3D" id="3.40.50.1470">
    <property type="entry name" value="Peptidyl-tRNA hydrolase"/>
    <property type="match status" value="1"/>
</dbReference>
<dbReference type="VEuPathDB" id="FungiDB:CD36_08320"/>
<evidence type="ECO:0000256" key="4">
    <source>
        <dbReference type="ARBA" id="ARBA00022884"/>
    </source>
</evidence>
<dbReference type="InterPro" id="IPR001328">
    <property type="entry name" value="Pept_tRNA_hydro"/>
</dbReference>
<organism evidence="9 10">
    <name type="scientific">Candida dubliniensis (strain CD36 / ATCC MYA-646 / CBS 7987 / NCPF 3949 / NRRL Y-17841)</name>
    <name type="common">Yeast</name>
    <dbReference type="NCBI Taxonomy" id="573826"/>
    <lineage>
        <taxon>Eukaryota</taxon>
        <taxon>Fungi</taxon>
        <taxon>Dikarya</taxon>
        <taxon>Ascomycota</taxon>
        <taxon>Saccharomycotina</taxon>
        <taxon>Pichiomycetes</taxon>
        <taxon>Debaryomycetaceae</taxon>
        <taxon>Candida/Lodderomyces clade</taxon>
        <taxon>Candida</taxon>
    </lineage>
</organism>
<reference evidence="9 10" key="1">
    <citation type="journal article" date="2009" name="Genome Res.">
        <title>Comparative genomics of the fungal pathogens Candida dubliniensis and Candida albicans.</title>
        <authorList>
            <person name="Jackson A.P."/>
            <person name="Gamble J.A."/>
            <person name="Yeomans T."/>
            <person name="Moran G.P."/>
            <person name="Saunders D."/>
            <person name="Harris D."/>
            <person name="Aslett M."/>
            <person name="Barrell J.F."/>
            <person name="Butler G."/>
            <person name="Citiulo F."/>
            <person name="Coleman D.C."/>
            <person name="de Groot P.W.J."/>
            <person name="Goodwin T.J."/>
            <person name="Quail M.A."/>
            <person name="McQuillan J."/>
            <person name="Munro C.A."/>
            <person name="Pain A."/>
            <person name="Poulter R.T."/>
            <person name="Rajandream M.A."/>
            <person name="Renauld H."/>
            <person name="Spiering M.J."/>
            <person name="Tivey A."/>
            <person name="Gow N.A.R."/>
            <person name="Barrell B."/>
            <person name="Sullivan D.J."/>
            <person name="Berriman M."/>
        </authorList>
    </citation>
    <scope>NUCLEOTIDE SEQUENCE [LARGE SCALE GENOMIC DNA]</scope>
    <source>
        <strain evidence="10">CD36 / ATCC MYA-646 / CBS 7987 / NCPF 3949 / NRRL Y-17841</strain>
    </source>
</reference>
<keyword evidence="4" id="KW-0694">RNA-binding</keyword>
<evidence type="ECO:0000313" key="10">
    <source>
        <dbReference type="Proteomes" id="UP000002605"/>
    </source>
</evidence>
<dbReference type="Pfam" id="PF01195">
    <property type="entry name" value="Pept_tRNA_hydro"/>
    <property type="match status" value="1"/>
</dbReference>
<keyword evidence="10" id="KW-1185">Reference proteome</keyword>
<dbReference type="PROSITE" id="PS01195">
    <property type="entry name" value="PEPT_TRNA_HYDROL_1"/>
    <property type="match status" value="1"/>
</dbReference>
<dbReference type="GO" id="GO:0000049">
    <property type="term" value="F:tRNA binding"/>
    <property type="evidence" value="ECO:0007669"/>
    <property type="project" value="UniProtKB-KW"/>
</dbReference>
<dbReference type="CDD" id="cd00462">
    <property type="entry name" value="PTH"/>
    <property type="match status" value="1"/>
</dbReference>
<name>B9W8Q8_CANDC</name>
<dbReference type="OrthoDB" id="1711136at2759"/>
<sequence>MLRGLIKPFFPVAQSHLYFSRRYLFIASIGNPEPQYANTRHNAGHRLMNQLIDVYWKDHLYKKGLYYLSTKYPNLVLFKSNDSLMNLQGLPISKHFTKQGYGKSALVILHDELQIHLGKYQIRKPGTSSRGHNGLKSIDKYLKNKYFKFGIGIGRPPASQSVVQYVLNEFSVEDLKVIDWKVLPKCVKDLENMVIQDLKSQSGKDRVNDL</sequence>
<evidence type="ECO:0000256" key="2">
    <source>
        <dbReference type="ARBA" id="ARBA00022555"/>
    </source>
</evidence>
<dbReference type="PROSITE" id="PS01196">
    <property type="entry name" value="PEPT_TRNA_HYDROL_2"/>
    <property type="match status" value="1"/>
</dbReference>
<evidence type="ECO:0000313" key="9">
    <source>
        <dbReference type="EMBL" id="CAX45131.1"/>
    </source>
</evidence>
<dbReference type="RefSeq" id="XP_002417478.1">
    <property type="nucleotide sequence ID" value="XM_002417433.1"/>
</dbReference>